<keyword evidence="7" id="KW-1185">Reference proteome</keyword>
<keyword evidence="1" id="KW-0805">Transcription regulation</keyword>
<protein>
    <submittedName>
        <fullName evidence="6">Helix-turn-helix domain-containing protein</fullName>
    </submittedName>
</protein>
<feature type="domain" description="HTH iclR-type" evidence="4">
    <location>
        <begin position="22"/>
        <end position="83"/>
    </location>
</feature>
<comment type="caution">
    <text evidence="6">The sequence shown here is derived from an EMBL/GenBank/DDBJ whole genome shotgun (WGS) entry which is preliminary data.</text>
</comment>
<evidence type="ECO:0000259" key="4">
    <source>
        <dbReference type="PROSITE" id="PS51077"/>
    </source>
</evidence>
<evidence type="ECO:0000313" key="6">
    <source>
        <dbReference type="EMBL" id="GAA1699886.1"/>
    </source>
</evidence>
<evidence type="ECO:0000256" key="2">
    <source>
        <dbReference type="ARBA" id="ARBA00023125"/>
    </source>
</evidence>
<gene>
    <name evidence="6" type="ORF">GCM10009808_16790</name>
</gene>
<dbReference type="Gene3D" id="3.30.450.40">
    <property type="match status" value="2"/>
</dbReference>
<dbReference type="InterPro" id="IPR050707">
    <property type="entry name" value="HTH_MetabolicPath_Reg"/>
</dbReference>
<dbReference type="InterPro" id="IPR029016">
    <property type="entry name" value="GAF-like_dom_sf"/>
</dbReference>
<dbReference type="PANTHER" id="PTHR30136">
    <property type="entry name" value="HELIX-TURN-HELIX TRANSCRIPTIONAL REGULATOR, ICLR FAMILY"/>
    <property type="match status" value="1"/>
</dbReference>
<dbReference type="InterPro" id="IPR005471">
    <property type="entry name" value="Tscrpt_reg_IclR_N"/>
</dbReference>
<name>A0ABN2I7G2_9MICO</name>
<evidence type="ECO:0000256" key="1">
    <source>
        <dbReference type="ARBA" id="ARBA00023015"/>
    </source>
</evidence>
<evidence type="ECO:0000256" key="3">
    <source>
        <dbReference type="ARBA" id="ARBA00023163"/>
    </source>
</evidence>
<dbReference type="PROSITE" id="PS51077">
    <property type="entry name" value="HTH_ICLR"/>
    <property type="match status" value="1"/>
</dbReference>
<proteinExistence type="predicted"/>
<evidence type="ECO:0000313" key="7">
    <source>
        <dbReference type="Proteomes" id="UP001501690"/>
    </source>
</evidence>
<sequence length="242" mass="25360">MVVGATSVVRMPETAGRSTAGAQTLARGLAALREVAASEGGLTVQELAERLDVHRTIAYRMIATLVEAALVSRGEDGRYRGAVGLLELRAAGYEAFKHAAEPVLRDLANELGATASLLVPEQDEAIALLVVSPQAARYHIAFSAGSRHPLDRGAAGHALRAALPQVGPEPDVVSTARAVGYAMTFGEVEPGAWGIAAPVHWGAGERIACVNVITYREDVARDSIESVLACARRIEAAVAVQH</sequence>
<dbReference type="SMART" id="SM00346">
    <property type="entry name" value="HTH_ICLR"/>
    <property type="match status" value="1"/>
</dbReference>
<accession>A0ABN2I7G2</accession>
<dbReference type="Proteomes" id="UP001501690">
    <property type="component" value="Unassembled WGS sequence"/>
</dbReference>
<organism evidence="6 7">
    <name type="scientific">Microbacterium sediminicola</name>
    <dbReference type="NCBI Taxonomy" id="415210"/>
    <lineage>
        <taxon>Bacteria</taxon>
        <taxon>Bacillati</taxon>
        <taxon>Actinomycetota</taxon>
        <taxon>Actinomycetes</taxon>
        <taxon>Micrococcales</taxon>
        <taxon>Microbacteriaceae</taxon>
        <taxon>Microbacterium</taxon>
    </lineage>
</organism>
<dbReference type="InterPro" id="IPR036390">
    <property type="entry name" value="WH_DNA-bd_sf"/>
</dbReference>
<keyword evidence="3" id="KW-0804">Transcription</keyword>
<dbReference type="InterPro" id="IPR014757">
    <property type="entry name" value="Tscrpt_reg_IclR_C"/>
</dbReference>
<dbReference type="Gene3D" id="1.10.10.10">
    <property type="entry name" value="Winged helix-like DNA-binding domain superfamily/Winged helix DNA-binding domain"/>
    <property type="match status" value="1"/>
</dbReference>
<feature type="domain" description="IclR-ED" evidence="5">
    <location>
        <begin position="84"/>
        <end position="242"/>
    </location>
</feature>
<dbReference type="PROSITE" id="PS51078">
    <property type="entry name" value="ICLR_ED"/>
    <property type="match status" value="1"/>
</dbReference>
<keyword evidence="2" id="KW-0238">DNA-binding</keyword>
<dbReference type="PANTHER" id="PTHR30136:SF24">
    <property type="entry name" value="HTH-TYPE TRANSCRIPTIONAL REPRESSOR ALLR"/>
    <property type="match status" value="1"/>
</dbReference>
<dbReference type="SUPFAM" id="SSF55781">
    <property type="entry name" value="GAF domain-like"/>
    <property type="match status" value="1"/>
</dbReference>
<reference evidence="6 7" key="1">
    <citation type="journal article" date="2019" name="Int. J. Syst. Evol. Microbiol.">
        <title>The Global Catalogue of Microorganisms (GCM) 10K type strain sequencing project: providing services to taxonomists for standard genome sequencing and annotation.</title>
        <authorList>
            <consortium name="The Broad Institute Genomics Platform"/>
            <consortium name="The Broad Institute Genome Sequencing Center for Infectious Disease"/>
            <person name="Wu L."/>
            <person name="Ma J."/>
        </authorList>
    </citation>
    <scope>NUCLEOTIDE SEQUENCE [LARGE SCALE GENOMIC DNA]</scope>
    <source>
        <strain evidence="6 7">JCM 15577</strain>
    </source>
</reference>
<evidence type="ECO:0000259" key="5">
    <source>
        <dbReference type="PROSITE" id="PS51078"/>
    </source>
</evidence>
<dbReference type="EMBL" id="BAAAPL010000002">
    <property type="protein sequence ID" value="GAA1699886.1"/>
    <property type="molecule type" value="Genomic_DNA"/>
</dbReference>
<dbReference type="InterPro" id="IPR036388">
    <property type="entry name" value="WH-like_DNA-bd_sf"/>
</dbReference>
<dbReference type="Pfam" id="PF09339">
    <property type="entry name" value="HTH_IclR"/>
    <property type="match status" value="1"/>
</dbReference>
<dbReference type="Pfam" id="PF01614">
    <property type="entry name" value="IclR_C"/>
    <property type="match status" value="1"/>
</dbReference>
<dbReference type="SUPFAM" id="SSF46785">
    <property type="entry name" value="Winged helix' DNA-binding domain"/>
    <property type="match status" value="1"/>
</dbReference>